<dbReference type="InterPro" id="IPR035906">
    <property type="entry name" value="MetI-like_sf"/>
</dbReference>
<dbReference type="PANTHER" id="PTHR43163">
    <property type="entry name" value="DIPEPTIDE TRANSPORT SYSTEM PERMEASE PROTEIN DPPB-RELATED"/>
    <property type="match status" value="1"/>
</dbReference>
<sequence length="315" mass="33735">MTRFVLFRLAEGLVTLLASSLLVFAALFLSPGDPIAILIGNRTVSQETVDALREQYRLDDPFLARWWAWLGDVLTGDLGRSLTYRDDVWNLIEPRLGTTAALLGLALLAIVLVGISLGIVAAMSGRRVSDLMLGLTSVGVAVPPFVAAMLLITIFAVGLGWFPTFGAGSGFGDRLHHLVLPVIALTVSAGSYVVRVTRAALREEAQRDPVQTAIGRGLPRGRIVRHHIVRNAVTPITTVVAVTLTSMVVGSIVIEKAFALDGIGLLLTEAVLRKDFAIVQAITLILIAFVVVTALVVDLVQVLVDPRVRAKVVGR</sequence>
<keyword evidence="4 7" id="KW-0812">Transmembrane</keyword>
<comment type="caution">
    <text evidence="9">The sequence shown here is derived from an EMBL/GenBank/DDBJ whole genome shotgun (WGS) entry which is preliminary data.</text>
</comment>
<feature type="transmembrane region" description="Helical" evidence="7">
    <location>
        <begin position="12"/>
        <end position="30"/>
    </location>
</feature>
<feature type="transmembrane region" description="Helical" evidence="7">
    <location>
        <begin position="174"/>
        <end position="194"/>
    </location>
</feature>
<evidence type="ECO:0000256" key="4">
    <source>
        <dbReference type="ARBA" id="ARBA00022692"/>
    </source>
</evidence>
<dbReference type="EMBL" id="JAEHOH010000009">
    <property type="protein sequence ID" value="MBK0418903.1"/>
    <property type="molecule type" value="Genomic_DNA"/>
</dbReference>
<dbReference type="SUPFAM" id="SSF161098">
    <property type="entry name" value="MetI-like"/>
    <property type="match status" value="1"/>
</dbReference>
<accession>A0A934Q7I9</accession>
<feature type="transmembrane region" description="Helical" evidence="7">
    <location>
        <begin position="276"/>
        <end position="300"/>
    </location>
</feature>
<dbReference type="InterPro" id="IPR045621">
    <property type="entry name" value="BPD_transp_1_N"/>
</dbReference>
<dbReference type="PROSITE" id="PS50928">
    <property type="entry name" value="ABC_TM1"/>
    <property type="match status" value="1"/>
</dbReference>
<evidence type="ECO:0000256" key="1">
    <source>
        <dbReference type="ARBA" id="ARBA00004651"/>
    </source>
</evidence>
<keyword evidence="6 7" id="KW-0472">Membrane</keyword>
<keyword evidence="10" id="KW-1185">Reference proteome</keyword>
<dbReference type="PANTHER" id="PTHR43163:SF6">
    <property type="entry name" value="DIPEPTIDE TRANSPORT SYSTEM PERMEASE PROTEIN DPPB-RELATED"/>
    <property type="match status" value="1"/>
</dbReference>
<organism evidence="9 10">
    <name type="scientific">Leucobacter chromiisoli</name>
    <dbReference type="NCBI Taxonomy" id="2796471"/>
    <lineage>
        <taxon>Bacteria</taxon>
        <taxon>Bacillati</taxon>
        <taxon>Actinomycetota</taxon>
        <taxon>Actinomycetes</taxon>
        <taxon>Micrococcales</taxon>
        <taxon>Microbacteriaceae</taxon>
        <taxon>Leucobacter</taxon>
    </lineage>
</organism>
<evidence type="ECO:0000256" key="2">
    <source>
        <dbReference type="ARBA" id="ARBA00022448"/>
    </source>
</evidence>
<gene>
    <name evidence="9" type="ORF">JD276_07635</name>
</gene>
<evidence type="ECO:0000256" key="5">
    <source>
        <dbReference type="ARBA" id="ARBA00022989"/>
    </source>
</evidence>
<dbReference type="Pfam" id="PF19300">
    <property type="entry name" value="BPD_transp_1_N"/>
    <property type="match status" value="1"/>
</dbReference>
<dbReference type="GO" id="GO:0005886">
    <property type="term" value="C:plasma membrane"/>
    <property type="evidence" value="ECO:0007669"/>
    <property type="project" value="UniProtKB-SubCell"/>
</dbReference>
<dbReference type="Pfam" id="PF00528">
    <property type="entry name" value="BPD_transp_1"/>
    <property type="match status" value="1"/>
</dbReference>
<keyword evidence="3" id="KW-1003">Cell membrane</keyword>
<comment type="subcellular location">
    <subcellularLocation>
        <location evidence="1 7">Cell membrane</location>
        <topology evidence="1 7">Multi-pass membrane protein</topology>
    </subcellularLocation>
</comment>
<evidence type="ECO:0000259" key="8">
    <source>
        <dbReference type="PROSITE" id="PS50928"/>
    </source>
</evidence>
<name>A0A934Q7I9_9MICO</name>
<dbReference type="Proteomes" id="UP000608530">
    <property type="component" value="Unassembled WGS sequence"/>
</dbReference>
<feature type="domain" description="ABC transmembrane type-1" evidence="8">
    <location>
        <begin position="96"/>
        <end position="297"/>
    </location>
</feature>
<comment type="similarity">
    <text evidence="7">Belongs to the binding-protein-dependent transport system permease family.</text>
</comment>
<proteinExistence type="inferred from homology"/>
<evidence type="ECO:0000313" key="9">
    <source>
        <dbReference type="EMBL" id="MBK0418903.1"/>
    </source>
</evidence>
<keyword evidence="2 7" id="KW-0813">Transport</keyword>
<dbReference type="InterPro" id="IPR000515">
    <property type="entry name" value="MetI-like"/>
</dbReference>
<feature type="transmembrane region" description="Helical" evidence="7">
    <location>
        <begin position="135"/>
        <end position="162"/>
    </location>
</feature>
<dbReference type="Gene3D" id="1.10.3720.10">
    <property type="entry name" value="MetI-like"/>
    <property type="match status" value="1"/>
</dbReference>
<protein>
    <submittedName>
        <fullName evidence="9">ABC transporter permease</fullName>
    </submittedName>
</protein>
<dbReference type="AlphaFoldDB" id="A0A934Q7I9"/>
<feature type="transmembrane region" description="Helical" evidence="7">
    <location>
        <begin position="100"/>
        <end position="123"/>
    </location>
</feature>
<evidence type="ECO:0000313" key="10">
    <source>
        <dbReference type="Proteomes" id="UP000608530"/>
    </source>
</evidence>
<dbReference type="GO" id="GO:0055085">
    <property type="term" value="P:transmembrane transport"/>
    <property type="evidence" value="ECO:0007669"/>
    <property type="project" value="InterPro"/>
</dbReference>
<evidence type="ECO:0000256" key="3">
    <source>
        <dbReference type="ARBA" id="ARBA00022475"/>
    </source>
</evidence>
<dbReference type="RefSeq" id="WP_200115046.1">
    <property type="nucleotide sequence ID" value="NZ_JAEHOH010000009.1"/>
</dbReference>
<evidence type="ECO:0000256" key="7">
    <source>
        <dbReference type="RuleBase" id="RU363032"/>
    </source>
</evidence>
<feature type="transmembrane region" description="Helical" evidence="7">
    <location>
        <begin position="232"/>
        <end position="254"/>
    </location>
</feature>
<reference evidence="9" key="1">
    <citation type="submission" date="2020-12" db="EMBL/GenBank/DDBJ databases">
        <title>Leucobacter sp. CAS1, isolated from Chromium sludge.</title>
        <authorList>
            <person name="Xu Z."/>
        </authorList>
    </citation>
    <scope>NUCLEOTIDE SEQUENCE</scope>
    <source>
        <strain evidence="9">CSA1</strain>
    </source>
</reference>
<evidence type="ECO:0000256" key="6">
    <source>
        <dbReference type="ARBA" id="ARBA00023136"/>
    </source>
</evidence>
<dbReference type="CDD" id="cd06261">
    <property type="entry name" value="TM_PBP2"/>
    <property type="match status" value="1"/>
</dbReference>
<keyword evidence="5 7" id="KW-1133">Transmembrane helix</keyword>